<dbReference type="Proteomes" id="UP000624709">
    <property type="component" value="Unassembled WGS sequence"/>
</dbReference>
<reference evidence="1 2" key="1">
    <citation type="submission" date="2021-01" db="EMBL/GenBank/DDBJ databases">
        <title>Whole genome shotgun sequence of Actinoplanes palleronii NBRC 14916.</title>
        <authorList>
            <person name="Komaki H."/>
            <person name="Tamura T."/>
        </authorList>
    </citation>
    <scope>NUCLEOTIDE SEQUENCE [LARGE SCALE GENOMIC DNA]</scope>
    <source>
        <strain evidence="1 2">NBRC 14916</strain>
    </source>
</reference>
<organism evidence="1 2">
    <name type="scientific">Actinoplanes palleronii</name>
    <dbReference type="NCBI Taxonomy" id="113570"/>
    <lineage>
        <taxon>Bacteria</taxon>
        <taxon>Bacillati</taxon>
        <taxon>Actinomycetota</taxon>
        <taxon>Actinomycetes</taxon>
        <taxon>Micromonosporales</taxon>
        <taxon>Micromonosporaceae</taxon>
        <taxon>Actinoplanes</taxon>
    </lineage>
</organism>
<protein>
    <submittedName>
        <fullName evidence="1">Uncharacterized protein</fullName>
    </submittedName>
</protein>
<comment type="caution">
    <text evidence="1">The sequence shown here is derived from an EMBL/GenBank/DDBJ whole genome shotgun (WGS) entry which is preliminary data.</text>
</comment>
<dbReference type="RefSeq" id="WP_203824606.1">
    <property type="nucleotide sequence ID" value="NZ_BAAATY010000002.1"/>
</dbReference>
<proteinExistence type="predicted"/>
<gene>
    <name evidence="1" type="ORF">Apa02nite_017680</name>
</gene>
<accession>A0ABQ4B4T0</accession>
<sequence>MGKPLTCRLGRHRWVRRATEDGGTYKQCVRCGKDHDGLRPQPGSNLSL</sequence>
<dbReference type="EMBL" id="BOMS01000023">
    <property type="protein sequence ID" value="GIE65660.1"/>
    <property type="molecule type" value="Genomic_DNA"/>
</dbReference>
<name>A0ABQ4B4T0_9ACTN</name>
<evidence type="ECO:0000313" key="1">
    <source>
        <dbReference type="EMBL" id="GIE65660.1"/>
    </source>
</evidence>
<evidence type="ECO:0000313" key="2">
    <source>
        <dbReference type="Proteomes" id="UP000624709"/>
    </source>
</evidence>
<keyword evidence="2" id="KW-1185">Reference proteome</keyword>